<name>A0A6A5ZJ19_9PLEO</name>
<sequence>MVRGDTGYGLVSVLGGLGVSETGFGCFQVRACSALDVHSRVADYISTGRARCSSCRVVGPHVRRMTGADFLVAIIQPLGPSSSFSATALHTWQDYTTRRSQTTRSPISNAPLISPGVGGFCTHKASLSVTQSASTSGTTLPFQRSSVL</sequence>
<dbReference type="AlphaFoldDB" id="A0A6A5ZJ19"/>
<evidence type="ECO:0000313" key="1">
    <source>
        <dbReference type="EMBL" id="KAF2119255.1"/>
    </source>
</evidence>
<keyword evidence="2" id="KW-1185">Reference proteome</keyword>
<organism evidence="1 2">
    <name type="scientific">Lophiotrema nucula</name>
    <dbReference type="NCBI Taxonomy" id="690887"/>
    <lineage>
        <taxon>Eukaryota</taxon>
        <taxon>Fungi</taxon>
        <taxon>Dikarya</taxon>
        <taxon>Ascomycota</taxon>
        <taxon>Pezizomycotina</taxon>
        <taxon>Dothideomycetes</taxon>
        <taxon>Pleosporomycetidae</taxon>
        <taxon>Pleosporales</taxon>
        <taxon>Lophiotremataceae</taxon>
        <taxon>Lophiotrema</taxon>
    </lineage>
</organism>
<dbReference type="Proteomes" id="UP000799770">
    <property type="component" value="Unassembled WGS sequence"/>
</dbReference>
<dbReference type="EMBL" id="ML977315">
    <property type="protein sequence ID" value="KAF2119255.1"/>
    <property type="molecule type" value="Genomic_DNA"/>
</dbReference>
<evidence type="ECO:0000313" key="2">
    <source>
        <dbReference type="Proteomes" id="UP000799770"/>
    </source>
</evidence>
<gene>
    <name evidence="1" type="ORF">BDV96DRAFT_342004</name>
</gene>
<accession>A0A6A5ZJ19</accession>
<protein>
    <submittedName>
        <fullName evidence="1">Uncharacterized protein</fullName>
    </submittedName>
</protein>
<reference evidence="1" key="1">
    <citation type="journal article" date="2020" name="Stud. Mycol.">
        <title>101 Dothideomycetes genomes: a test case for predicting lifestyles and emergence of pathogens.</title>
        <authorList>
            <person name="Haridas S."/>
            <person name="Albert R."/>
            <person name="Binder M."/>
            <person name="Bloem J."/>
            <person name="Labutti K."/>
            <person name="Salamov A."/>
            <person name="Andreopoulos B."/>
            <person name="Baker S."/>
            <person name="Barry K."/>
            <person name="Bills G."/>
            <person name="Bluhm B."/>
            <person name="Cannon C."/>
            <person name="Castanera R."/>
            <person name="Culley D."/>
            <person name="Daum C."/>
            <person name="Ezra D."/>
            <person name="Gonzalez J."/>
            <person name="Henrissat B."/>
            <person name="Kuo A."/>
            <person name="Liang C."/>
            <person name="Lipzen A."/>
            <person name="Lutzoni F."/>
            <person name="Magnuson J."/>
            <person name="Mondo S."/>
            <person name="Nolan M."/>
            <person name="Ohm R."/>
            <person name="Pangilinan J."/>
            <person name="Park H.-J."/>
            <person name="Ramirez L."/>
            <person name="Alfaro M."/>
            <person name="Sun H."/>
            <person name="Tritt A."/>
            <person name="Yoshinaga Y."/>
            <person name="Zwiers L.-H."/>
            <person name="Turgeon B."/>
            <person name="Goodwin S."/>
            <person name="Spatafora J."/>
            <person name="Crous P."/>
            <person name="Grigoriev I."/>
        </authorList>
    </citation>
    <scope>NUCLEOTIDE SEQUENCE</scope>
    <source>
        <strain evidence="1">CBS 627.86</strain>
    </source>
</reference>
<proteinExistence type="predicted"/>